<feature type="region of interest" description="Disordered" evidence="1">
    <location>
        <begin position="216"/>
        <end position="285"/>
    </location>
</feature>
<feature type="non-terminal residue" evidence="2">
    <location>
        <position position="1"/>
    </location>
</feature>
<organism evidence="2 3">
    <name type="scientific">Dispira parvispora</name>
    <dbReference type="NCBI Taxonomy" id="1520584"/>
    <lineage>
        <taxon>Eukaryota</taxon>
        <taxon>Fungi</taxon>
        <taxon>Fungi incertae sedis</taxon>
        <taxon>Zoopagomycota</taxon>
        <taxon>Kickxellomycotina</taxon>
        <taxon>Dimargaritomycetes</taxon>
        <taxon>Dimargaritales</taxon>
        <taxon>Dimargaritaceae</taxon>
        <taxon>Dispira</taxon>
    </lineage>
</organism>
<feature type="region of interest" description="Disordered" evidence="1">
    <location>
        <begin position="86"/>
        <end position="173"/>
    </location>
</feature>
<dbReference type="Proteomes" id="UP001150925">
    <property type="component" value="Unassembled WGS sequence"/>
</dbReference>
<feature type="region of interest" description="Disordered" evidence="1">
    <location>
        <begin position="412"/>
        <end position="469"/>
    </location>
</feature>
<dbReference type="OrthoDB" id="161570at2759"/>
<accession>A0A9W8AQ93</accession>
<feature type="compositionally biased region" description="Polar residues" evidence="1">
    <location>
        <begin position="52"/>
        <end position="63"/>
    </location>
</feature>
<dbReference type="EMBL" id="JANBPY010002649">
    <property type="protein sequence ID" value="KAJ1954190.1"/>
    <property type="molecule type" value="Genomic_DNA"/>
</dbReference>
<name>A0A9W8AQ93_9FUNG</name>
<comment type="caution">
    <text evidence="2">The sequence shown here is derived from an EMBL/GenBank/DDBJ whole genome shotgun (WGS) entry which is preliminary data.</text>
</comment>
<feature type="compositionally biased region" description="Polar residues" evidence="1">
    <location>
        <begin position="163"/>
        <end position="173"/>
    </location>
</feature>
<feature type="compositionally biased region" description="Low complexity" evidence="1">
    <location>
        <begin position="224"/>
        <end position="235"/>
    </location>
</feature>
<feature type="compositionally biased region" description="Polar residues" evidence="1">
    <location>
        <begin position="452"/>
        <end position="469"/>
    </location>
</feature>
<feature type="region of interest" description="Disordered" evidence="1">
    <location>
        <begin position="616"/>
        <end position="645"/>
    </location>
</feature>
<dbReference type="AlphaFoldDB" id="A0A9W8AQ93"/>
<evidence type="ECO:0000313" key="2">
    <source>
        <dbReference type="EMBL" id="KAJ1954190.1"/>
    </source>
</evidence>
<feature type="compositionally biased region" description="Polar residues" evidence="1">
    <location>
        <begin position="86"/>
        <end position="101"/>
    </location>
</feature>
<keyword evidence="3" id="KW-1185">Reference proteome</keyword>
<feature type="compositionally biased region" description="Polar residues" evidence="1">
    <location>
        <begin position="251"/>
        <end position="264"/>
    </location>
</feature>
<feature type="compositionally biased region" description="Low complexity" evidence="1">
    <location>
        <begin position="134"/>
        <end position="162"/>
    </location>
</feature>
<gene>
    <name evidence="2" type="ORF">IWQ62_005817</name>
</gene>
<feature type="compositionally biased region" description="Basic and acidic residues" evidence="1">
    <location>
        <begin position="102"/>
        <end position="123"/>
    </location>
</feature>
<evidence type="ECO:0000313" key="3">
    <source>
        <dbReference type="Proteomes" id="UP001150925"/>
    </source>
</evidence>
<sequence>SPDTCSSCHARSKRLSVLSGIPLCPTCTFLFTTSPRKLRSRGQRNKRDVAHPSTSPSALVATNTPCQSPSTLVIHSTVQTQVCLDNPQPVSTHTPVQVKNNNDVKKESATHLRKMSSEGRLSDSETQLPFRTDSSSVPNLSQSSSFKAHPVKASPASKSVSSLGPQNNAPFSPATTSVRSICESCTKPCPLRQKLQLVGKLRICPSCAPLFIGSQVTTRRSRQSRPSQPSAISRAVPSVKSPRSCVKGKSTCDQSPLSHVSEPSTPRKIGTSGGNDNKTDGTKTVTTRYRVKPVQSHAPDAAYITTGAFLTRNALKQLTEESHGFVEEFHNFRPFQQVRVLQPDRQWYPGKLLAIQDGKVQVQFIDQSTWPSQWLPVDSRRLLSEEAYLETNPTTSVPETNHIAPTLENTVDESRESYTVSKPPSASAELVDQSPVNSPGKSCQNDSDHEVSTQLELPDNDSSCDVTTEPSALSEVSQFGCQLIQNNFHSAIMLMERQGIVLSDHGISGEGAGDGYFDKAATRRFFNLNLQSFVALPPFQDLSDFTVCYEVGAYVRVRDRVNQWSNACVVAIDREKFTVSIRYAGFSTSTQETLPMNSNRIRVTLKDILTVWQTSHQKHSTLSPKKATSKSHPTSPTLPLPTAGESEELHEVNVTSSNHSLVDGDKAAGKDGDCCPPLVACNEAPNMSASSSAAENHYSQRQGRLWSALFNFKQSKSALRPMPRPALQACQETASLLGTVTQPSQATPDQVEESGTLRIGPVPNSSLSALLQQEMALLRHNETFSSTNRALILQKLLQNAGPASRTKGSED</sequence>
<feature type="region of interest" description="Disordered" evidence="1">
    <location>
        <begin position="36"/>
        <end position="63"/>
    </location>
</feature>
<proteinExistence type="predicted"/>
<dbReference type="Gene3D" id="2.30.30.140">
    <property type="match status" value="1"/>
</dbReference>
<protein>
    <submittedName>
        <fullName evidence="2">Uncharacterized protein</fullName>
    </submittedName>
</protein>
<feature type="compositionally biased region" description="Polar residues" evidence="1">
    <location>
        <begin position="434"/>
        <end position="445"/>
    </location>
</feature>
<evidence type="ECO:0000256" key="1">
    <source>
        <dbReference type="SAM" id="MobiDB-lite"/>
    </source>
</evidence>
<feature type="non-terminal residue" evidence="2">
    <location>
        <position position="811"/>
    </location>
</feature>
<feature type="compositionally biased region" description="Polar residues" evidence="1">
    <location>
        <begin position="124"/>
        <end position="133"/>
    </location>
</feature>
<feature type="compositionally biased region" description="Low complexity" evidence="1">
    <location>
        <begin position="630"/>
        <end position="642"/>
    </location>
</feature>
<reference evidence="2" key="1">
    <citation type="submission" date="2022-07" db="EMBL/GenBank/DDBJ databases">
        <title>Phylogenomic reconstructions and comparative analyses of Kickxellomycotina fungi.</title>
        <authorList>
            <person name="Reynolds N.K."/>
            <person name="Stajich J.E."/>
            <person name="Barry K."/>
            <person name="Grigoriev I.V."/>
            <person name="Crous P."/>
            <person name="Smith M.E."/>
        </authorList>
    </citation>
    <scope>NUCLEOTIDE SEQUENCE</scope>
    <source>
        <strain evidence="2">RSA 1196</strain>
    </source>
</reference>